<gene>
    <name evidence="1" type="ORF">ROA7745_02023</name>
</gene>
<name>A0A1X7BRR3_9RHOB</name>
<protein>
    <recommendedName>
        <fullName evidence="3">Shikimate kinase</fullName>
    </recommendedName>
</protein>
<reference evidence="1 2" key="1">
    <citation type="submission" date="2017-03" db="EMBL/GenBank/DDBJ databases">
        <authorList>
            <person name="Afonso C.L."/>
            <person name="Miller P.J."/>
            <person name="Scott M.A."/>
            <person name="Spackman E."/>
            <person name="Goraichik I."/>
            <person name="Dimitrov K.M."/>
            <person name="Suarez D.L."/>
            <person name="Swayne D.E."/>
        </authorList>
    </citation>
    <scope>NUCLEOTIDE SEQUENCE [LARGE SCALE GENOMIC DNA]</scope>
    <source>
        <strain evidence="1 2">CECT 7745</strain>
    </source>
</reference>
<dbReference type="Proteomes" id="UP000193224">
    <property type="component" value="Unassembled WGS sequence"/>
</dbReference>
<evidence type="ECO:0000313" key="2">
    <source>
        <dbReference type="Proteomes" id="UP000193224"/>
    </source>
</evidence>
<accession>A0A1X7BRR3</accession>
<dbReference type="EMBL" id="FWXB01000006">
    <property type="protein sequence ID" value="SMC12200.1"/>
    <property type="molecule type" value="Genomic_DNA"/>
</dbReference>
<dbReference type="InterPro" id="IPR027417">
    <property type="entry name" value="P-loop_NTPase"/>
</dbReference>
<dbReference type="SUPFAM" id="SSF52540">
    <property type="entry name" value="P-loop containing nucleoside triphosphate hydrolases"/>
    <property type="match status" value="1"/>
</dbReference>
<keyword evidence="2" id="KW-1185">Reference proteome</keyword>
<dbReference type="Gene3D" id="3.40.50.300">
    <property type="entry name" value="P-loop containing nucleotide triphosphate hydrolases"/>
    <property type="match status" value="1"/>
</dbReference>
<evidence type="ECO:0008006" key="3">
    <source>
        <dbReference type="Google" id="ProtNLM"/>
    </source>
</evidence>
<evidence type="ECO:0000313" key="1">
    <source>
        <dbReference type="EMBL" id="SMC12200.1"/>
    </source>
</evidence>
<sequence length="166" mass="18557">MSAKHAILIDGTIGVGKSTMAHELSRRFDGAFLDGDDFKAEGVPWYCSSLSTCCRIRDAGISALSEKAILFIARPVRCLDWIYFKRHFQRQNIRVFSIGLQAGLANITHEGRGRSFSANELDRMAVMIREGYGARPYSDIHLRTDQHDIKDTAALASRKLRQLLAG</sequence>
<dbReference type="RefSeq" id="WP_139836360.1">
    <property type="nucleotide sequence ID" value="NZ_FWXB01000006.1"/>
</dbReference>
<dbReference type="OrthoDB" id="7865244at2"/>
<organism evidence="1 2">
    <name type="scientific">Roseovarius aestuarii</name>
    <dbReference type="NCBI Taxonomy" id="475083"/>
    <lineage>
        <taxon>Bacteria</taxon>
        <taxon>Pseudomonadati</taxon>
        <taxon>Pseudomonadota</taxon>
        <taxon>Alphaproteobacteria</taxon>
        <taxon>Rhodobacterales</taxon>
        <taxon>Roseobacteraceae</taxon>
        <taxon>Roseovarius</taxon>
    </lineage>
</organism>
<proteinExistence type="predicted"/>
<dbReference type="AlphaFoldDB" id="A0A1X7BRR3"/>